<comment type="catalytic activity">
    <reaction evidence="18">
        <text>hydrogencarbonate + pyruvate + ATP = oxaloacetate + ADP + phosphate + H(+)</text>
        <dbReference type="Rhea" id="RHEA:20844"/>
        <dbReference type="ChEBI" id="CHEBI:15361"/>
        <dbReference type="ChEBI" id="CHEBI:15378"/>
        <dbReference type="ChEBI" id="CHEBI:16452"/>
        <dbReference type="ChEBI" id="CHEBI:17544"/>
        <dbReference type="ChEBI" id="CHEBI:30616"/>
        <dbReference type="ChEBI" id="CHEBI:43474"/>
        <dbReference type="ChEBI" id="CHEBI:456216"/>
        <dbReference type="EC" id="6.4.1.1"/>
    </reaction>
</comment>
<dbReference type="FunFam" id="3.40.50.300:FF:000034">
    <property type="entry name" value="26S protease regulatory subunit 10B"/>
    <property type="match status" value="1"/>
</dbReference>
<dbReference type="FunFam" id="3.30.470.20:FF:000012">
    <property type="entry name" value="Pyruvate carboxylase"/>
    <property type="match status" value="1"/>
</dbReference>
<evidence type="ECO:0000256" key="1">
    <source>
        <dbReference type="ARBA" id="ARBA00001947"/>
    </source>
</evidence>
<evidence type="ECO:0000256" key="5">
    <source>
        <dbReference type="ARBA" id="ARBA00004742"/>
    </source>
</evidence>
<dbReference type="SUPFAM" id="SSF51246">
    <property type="entry name" value="Rudiment single hybrid motif"/>
    <property type="match status" value="1"/>
</dbReference>
<dbReference type="Gene3D" id="1.10.8.60">
    <property type="match status" value="1"/>
</dbReference>
<evidence type="ECO:0000256" key="20">
    <source>
        <dbReference type="PROSITE-ProRule" id="PRU00409"/>
    </source>
</evidence>
<keyword evidence="17" id="KW-0511">Multifunctional enzyme</keyword>
<keyword evidence="12 20" id="KW-0547">Nucleotide-binding</keyword>
<dbReference type="PROSITE" id="PS50979">
    <property type="entry name" value="BC"/>
    <property type="match status" value="1"/>
</dbReference>
<dbReference type="Proteomes" id="UP000192927">
    <property type="component" value="Unassembled WGS sequence"/>
</dbReference>
<proteinExistence type="inferred from homology"/>
<keyword evidence="14 20" id="KW-0067">ATP-binding</keyword>
<organism evidence="26 27">
    <name type="scientific">Lasallia pustulata</name>
    <dbReference type="NCBI Taxonomy" id="136370"/>
    <lineage>
        <taxon>Eukaryota</taxon>
        <taxon>Fungi</taxon>
        <taxon>Dikarya</taxon>
        <taxon>Ascomycota</taxon>
        <taxon>Pezizomycotina</taxon>
        <taxon>Lecanoromycetes</taxon>
        <taxon>OSLEUM clade</taxon>
        <taxon>Umbilicariomycetidae</taxon>
        <taxon>Umbilicariales</taxon>
        <taxon>Umbilicariaceae</taxon>
        <taxon>Lasallia</taxon>
    </lineage>
</organism>
<dbReference type="SMART" id="SM00878">
    <property type="entry name" value="Biotin_carb_C"/>
    <property type="match status" value="1"/>
</dbReference>
<dbReference type="GO" id="GO:0046872">
    <property type="term" value="F:metal ion binding"/>
    <property type="evidence" value="ECO:0007669"/>
    <property type="project" value="UniProtKB-KW"/>
</dbReference>
<dbReference type="InterPro" id="IPR005481">
    <property type="entry name" value="BC-like_N"/>
</dbReference>
<dbReference type="CDD" id="cd06850">
    <property type="entry name" value="biotinyl_domain"/>
    <property type="match status" value="1"/>
</dbReference>
<dbReference type="EMBL" id="FWEW01001609">
    <property type="protein sequence ID" value="SLM37456.1"/>
    <property type="molecule type" value="Genomic_DNA"/>
</dbReference>
<evidence type="ECO:0000256" key="9">
    <source>
        <dbReference type="ARBA" id="ARBA00022490"/>
    </source>
</evidence>
<dbReference type="CDD" id="cd07937">
    <property type="entry name" value="DRE_TIM_PC_TC_5S"/>
    <property type="match status" value="1"/>
</dbReference>
<dbReference type="SMART" id="SM00382">
    <property type="entry name" value="AAA"/>
    <property type="match status" value="1"/>
</dbReference>
<protein>
    <recommendedName>
        <fullName evidence="19">Pyruvate carboxylase</fullName>
        <ecNumber evidence="7">6.4.1.1</ecNumber>
    </recommendedName>
</protein>
<dbReference type="Pfam" id="PF00682">
    <property type="entry name" value="HMGL-like"/>
    <property type="match status" value="1"/>
</dbReference>
<keyword evidence="27" id="KW-1185">Reference proteome</keyword>
<evidence type="ECO:0000256" key="10">
    <source>
        <dbReference type="ARBA" id="ARBA00022598"/>
    </source>
</evidence>
<dbReference type="PANTHER" id="PTHR43778:SF2">
    <property type="entry name" value="PYRUVATE CARBOXYLASE, MITOCHONDRIAL"/>
    <property type="match status" value="1"/>
</dbReference>
<dbReference type="InterPro" id="IPR011054">
    <property type="entry name" value="Rudment_hybrid_motif"/>
</dbReference>
<dbReference type="InterPro" id="IPR005930">
    <property type="entry name" value="Pyruv_COase"/>
</dbReference>
<dbReference type="GO" id="GO:0004736">
    <property type="term" value="F:pyruvate carboxylase activity"/>
    <property type="evidence" value="ECO:0007669"/>
    <property type="project" value="UniProtKB-EC"/>
</dbReference>
<comment type="similarity">
    <text evidence="6">Belongs to the AAA ATPase family.</text>
</comment>
<dbReference type="InterPro" id="IPR011761">
    <property type="entry name" value="ATP-grasp"/>
</dbReference>
<sequence length="1506" mass="165902">MDGAQDPERADTLEQFKRKLLESRECEAKLKALRLDIKGLQHEFDTTEDNIKALQSVGQIIGEVLKQLDEERFIVKASSGPRYVVGCRSKVDKSKLKQGTRVALDMTTLTIMRMLPREVDPLVYNMSLEDPGQVSFGGIGGLNEQIRELREVIELPLKNPELFLRVGIKPPKGVLLYGPPGTGKTLLARAVASGLETNFLKVVSSAIVDKYIGESARLIREMFGYAKEHEPCIIFMDEIDAIGGRRFSEGTSADREIQRTLMELLNQLDGFDYLGKTKIIMATNRPDTLDPALLRAGRLDRKIEIPLPNEVGRLEILKIHTSGVALEGEIDFESVVKMSDQLNGADLRNVVTEAGLFAIKDYRDAINQDDFNKAAHELSLQTVAVFSYEDRLSMHRQKADEAYIIGKRGQYTPVAAYLAGDEIIKIAKEHGVNMIHPGYGFLSENAEFARSVEKAGLIFVGPTPETIDKLGDKVSARTLATKSGVPVVPGTEGPVEKFEDVKSFTDEHGFPIIIKAAFGGGGRGMRVVRKQEDLKDSFERATSEAKSAFGNGTVFVERFLDKPKHIEVQLLGDNHGNVVHLFERDCSVQRRHQKVVELAPAKDLPTEVRDSLLKDAVKLAQSVDYRNAGTAEFLVDQKNRYYFIEINPRIQVEHTITEEITGIDIVAAQIQIAAGASLKQLGLTQDRISTRGFAIQCRITTEDPANGFSPDTGKIEVYRSAGGNGVRLDGGNGFAGAIITPHYDSMLVKCTCHGSTYEIARRKMLRALVEFRIRGVKTNIPFLGSLLTHPTFIEGTCWTTFIDDTPELFALVGSQNRAQKLLAYLGDVAVNGSSIKGQIGEPKFKGDIIIPQLLDDDGKPIDTSKPCTKGWKNIIDKEGPEAFAKAVRKNKGCLIMDTTWRDAHQSLLATRVRTVDLLNTAKETSYTYSNAYSLECWGGATFDVAMRFLYEDPWDRLRKMRRAVPNIPFQMLLRGANGVAYSSLPDNAIYHFCEQAKKYGVDVFRIFDALNDIDQLEVGIKAVQKAGGVVEATICYSGDMLNPKKKYNLEYYMGMTDKIVKLGTHVLGIKDMAGVLKPKAATMLIGSIRKKYPDLPIHVHTHDSAGTGIATYVACAQAGADAVDTATDSMSGMTSQPSVGALLASLEGSDLDPGLNIHHVRALDHYWAQLRLLYSPFEAGLTGPDPEVYEHEIPGGQLTNLIFQASQLGLGAQWAETKKAYEQANDLLGDIVKVTPTSKVVGDLAQFMVSNKFSYDDILKKAGELDFPGSVLEFFEGLMGQPYGGFPEPLRSKALRDRQKLDKRPGLTLKPLDLQKIKKDINEKFGSASECDVSSYAMYPKVFEDFRKFVSKYGDLSVLPTKYFLAKPEIGEEFHVELEKGKVLILKLLAIGPLSEQTGQREVFYEMNGEVRQVSVEDNKAAVENTSRPKVDSSDSSQVGAPMAGVVVEVRVKEGGDVKKGDPIAVLSAMKMEMVISAPHSGKVGTLLVKEGDSVDGQDLVCKIVK</sequence>
<evidence type="ECO:0000313" key="26">
    <source>
        <dbReference type="EMBL" id="SLM37456.1"/>
    </source>
</evidence>
<dbReference type="PROSITE" id="PS00674">
    <property type="entry name" value="AAA"/>
    <property type="match status" value="1"/>
</dbReference>
<evidence type="ECO:0000256" key="17">
    <source>
        <dbReference type="ARBA" id="ARBA00023268"/>
    </source>
</evidence>
<dbReference type="PRINTS" id="PR00830">
    <property type="entry name" value="ENDOLAPTASE"/>
</dbReference>
<dbReference type="FunFam" id="3.10.600.10:FF:000002">
    <property type="entry name" value="Pyruvate carboxylase"/>
    <property type="match status" value="1"/>
</dbReference>
<dbReference type="Gene3D" id="2.40.50.100">
    <property type="match status" value="1"/>
</dbReference>
<dbReference type="SUPFAM" id="SSF51230">
    <property type="entry name" value="Single hybrid motif"/>
    <property type="match status" value="1"/>
</dbReference>
<dbReference type="GO" id="GO:0000502">
    <property type="term" value="C:proteasome complex"/>
    <property type="evidence" value="ECO:0007669"/>
    <property type="project" value="UniProtKB-KW"/>
</dbReference>
<dbReference type="InterPro" id="IPR003959">
    <property type="entry name" value="ATPase_AAA_core"/>
</dbReference>
<evidence type="ECO:0000256" key="7">
    <source>
        <dbReference type="ARBA" id="ARBA00013057"/>
    </source>
</evidence>
<evidence type="ECO:0000256" key="18">
    <source>
        <dbReference type="ARBA" id="ARBA00049382"/>
    </source>
</evidence>
<dbReference type="InterPro" id="IPR003960">
    <property type="entry name" value="ATPase_AAA_CS"/>
</dbReference>
<dbReference type="FunFam" id="2.40.50.140:FF:000027">
    <property type="entry name" value="26S protease regulatory subunit 10B"/>
    <property type="match status" value="1"/>
</dbReference>
<dbReference type="GO" id="GO:0006094">
    <property type="term" value="P:gluconeogenesis"/>
    <property type="evidence" value="ECO:0007669"/>
    <property type="project" value="UniProtKB-UniPathway"/>
</dbReference>
<dbReference type="NCBIfam" id="NF009554">
    <property type="entry name" value="PRK12999.1"/>
    <property type="match status" value="1"/>
</dbReference>
<evidence type="ECO:0000259" key="24">
    <source>
        <dbReference type="PROSITE" id="PS50979"/>
    </source>
</evidence>
<dbReference type="UniPathway" id="UPA00138"/>
<dbReference type="Pfam" id="PF16450">
    <property type="entry name" value="Prot_ATP_ID_OB_C"/>
    <property type="match status" value="1"/>
</dbReference>
<comment type="function">
    <text evidence="3">Pyruvate carboxylase catalyzes a 2-step reaction, involving the ATP-dependent carboxylation of the covalently attached biotin in the first step and the transfer of the carboxyl group to pyruvate in the second.</text>
</comment>
<dbReference type="InterPro" id="IPR005479">
    <property type="entry name" value="CPAse_ATP-bd"/>
</dbReference>
<feature type="domain" description="Biotin carboxylation" evidence="24">
    <location>
        <begin position="345"/>
        <end position="807"/>
    </location>
</feature>
<dbReference type="Pfam" id="PF17862">
    <property type="entry name" value="AAA_lid_3"/>
    <property type="match status" value="1"/>
</dbReference>
<evidence type="ECO:0000256" key="3">
    <source>
        <dbReference type="ARBA" id="ARBA00002380"/>
    </source>
</evidence>
<evidence type="ECO:0000256" key="16">
    <source>
        <dbReference type="ARBA" id="ARBA00023267"/>
    </source>
</evidence>
<dbReference type="PROSITE" id="PS50975">
    <property type="entry name" value="ATP_GRASP"/>
    <property type="match status" value="1"/>
</dbReference>
<dbReference type="PROSITE" id="PS50991">
    <property type="entry name" value="PYR_CT"/>
    <property type="match status" value="1"/>
</dbReference>
<dbReference type="InterPro" id="IPR016185">
    <property type="entry name" value="PreATP-grasp_dom_sf"/>
</dbReference>
<reference evidence="27" key="1">
    <citation type="submission" date="2017-03" db="EMBL/GenBank/DDBJ databases">
        <authorList>
            <person name="Sharma R."/>
            <person name="Thines M."/>
        </authorList>
    </citation>
    <scope>NUCLEOTIDE SEQUENCE [LARGE SCALE GENOMIC DNA]</scope>
</reference>
<dbReference type="Gene3D" id="3.40.50.300">
    <property type="entry name" value="P-loop containing nucleotide triphosphate hydrolases"/>
    <property type="match status" value="1"/>
</dbReference>
<dbReference type="GO" id="GO:0005524">
    <property type="term" value="F:ATP binding"/>
    <property type="evidence" value="ECO:0007669"/>
    <property type="project" value="UniProtKB-UniRule"/>
</dbReference>
<dbReference type="Pfam" id="PF00289">
    <property type="entry name" value="Biotin_carb_N"/>
    <property type="match status" value="1"/>
</dbReference>
<feature type="domain" description="Lipoyl-binding" evidence="22">
    <location>
        <begin position="1430"/>
        <end position="1505"/>
    </location>
</feature>
<evidence type="ECO:0000313" key="27">
    <source>
        <dbReference type="Proteomes" id="UP000192927"/>
    </source>
</evidence>
<dbReference type="InterPro" id="IPR001882">
    <property type="entry name" value="Biotin_BS"/>
</dbReference>
<dbReference type="FunFam" id="3.20.20.70:FF:000033">
    <property type="entry name" value="Pyruvate carboxylase"/>
    <property type="match status" value="1"/>
</dbReference>
<dbReference type="InterPro" id="IPR000089">
    <property type="entry name" value="Biotin_lipoyl"/>
</dbReference>
<dbReference type="InterPro" id="IPR027417">
    <property type="entry name" value="P-loop_NTPase"/>
</dbReference>
<comment type="pathway">
    <text evidence="5">Carbohydrate biosynthesis; gluconeogenesis.</text>
</comment>
<keyword evidence="9" id="KW-0963">Cytoplasm</keyword>
<evidence type="ECO:0000259" key="22">
    <source>
        <dbReference type="PROSITE" id="PS50968"/>
    </source>
</evidence>
<dbReference type="SUPFAM" id="SSF89000">
    <property type="entry name" value="post-HMGL domain-like"/>
    <property type="match status" value="1"/>
</dbReference>
<dbReference type="InterPro" id="IPR003593">
    <property type="entry name" value="AAA+_ATPase"/>
</dbReference>
<dbReference type="PROSITE" id="PS00867">
    <property type="entry name" value="CPSASE_2"/>
    <property type="match status" value="1"/>
</dbReference>
<dbReference type="InterPro" id="IPR012340">
    <property type="entry name" value="NA-bd_OB-fold"/>
</dbReference>
<dbReference type="InterPro" id="IPR000891">
    <property type="entry name" value="PYR_CT"/>
</dbReference>
<evidence type="ECO:0000256" key="6">
    <source>
        <dbReference type="ARBA" id="ARBA00006914"/>
    </source>
</evidence>
<dbReference type="SUPFAM" id="SSF56059">
    <property type="entry name" value="Glutathione synthetase ATP-binding domain-like"/>
    <property type="match status" value="1"/>
</dbReference>
<comment type="cofactor">
    <cofactor evidence="1">
        <name>Zn(2+)</name>
        <dbReference type="ChEBI" id="CHEBI:29105"/>
    </cofactor>
</comment>
<dbReference type="InterPro" id="IPR013785">
    <property type="entry name" value="Aldolase_TIM"/>
</dbReference>
<evidence type="ECO:0000259" key="23">
    <source>
        <dbReference type="PROSITE" id="PS50975"/>
    </source>
</evidence>
<evidence type="ECO:0000259" key="25">
    <source>
        <dbReference type="PROSITE" id="PS50991"/>
    </source>
</evidence>
<dbReference type="Gene3D" id="2.40.50.140">
    <property type="entry name" value="Nucleic acid-binding proteins"/>
    <property type="match status" value="1"/>
</dbReference>
<keyword evidence="15" id="KW-0647">Proteasome</keyword>
<feature type="domain" description="Pyruvate carboxyltransferase" evidence="25">
    <location>
        <begin position="893"/>
        <end position="1161"/>
    </location>
</feature>
<keyword evidence="26" id="KW-0670">Pyruvate</keyword>
<dbReference type="FunFam" id="2.40.50.100:FF:000003">
    <property type="entry name" value="Acetyl-CoA carboxylase biotin carboxyl carrier protein"/>
    <property type="match status" value="1"/>
</dbReference>
<dbReference type="SUPFAM" id="SSF51569">
    <property type="entry name" value="Aldolase"/>
    <property type="match status" value="1"/>
</dbReference>
<name>A0A1W5D2Z1_9LECA</name>
<dbReference type="PANTHER" id="PTHR43778">
    <property type="entry name" value="PYRUVATE CARBOXYLASE"/>
    <property type="match status" value="1"/>
</dbReference>
<accession>A0A1W5D2Z1</accession>
<evidence type="ECO:0000256" key="12">
    <source>
        <dbReference type="ARBA" id="ARBA00022741"/>
    </source>
</evidence>
<evidence type="ECO:0000256" key="15">
    <source>
        <dbReference type="ARBA" id="ARBA00022942"/>
    </source>
</evidence>
<dbReference type="FunFam" id="3.30.1490.20:FF:000018">
    <property type="entry name" value="Biotin carboxylase"/>
    <property type="match status" value="1"/>
</dbReference>
<dbReference type="InterPro" id="IPR011764">
    <property type="entry name" value="Biotin_carboxylation_dom"/>
</dbReference>
<evidence type="ECO:0000256" key="8">
    <source>
        <dbReference type="ARBA" id="ARBA00022432"/>
    </source>
</evidence>
<dbReference type="PROSITE" id="PS00188">
    <property type="entry name" value="BIOTIN"/>
    <property type="match status" value="1"/>
</dbReference>
<dbReference type="GO" id="GO:0016887">
    <property type="term" value="F:ATP hydrolysis activity"/>
    <property type="evidence" value="ECO:0007669"/>
    <property type="project" value="InterPro"/>
</dbReference>
<dbReference type="Pfam" id="PF02786">
    <property type="entry name" value="CPSase_L_D2"/>
    <property type="match status" value="1"/>
</dbReference>
<dbReference type="PROSITE" id="PS50968">
    <property type="entry name" value="BIOTINYL_LIPOYL"/>
    <property type="match status" value="1"/>
</dbReference>
<dbReference type="NCBIfam" id="TIGR01235">
    <property type="entry name" value="pyruv_carbox"/>
    <property type="match status" value="1"/>
</dbReference>
<dbReference type="InterPro" id="IPR041569">
    <property type="entry name" value="AAA_lid_3"/>
</dbReference>
<evidence type="ECO:0000256" key="19">
    <source>
        <dbReference type="ARBA" id="ARBA00072910"/>
    </source>
</evidence>
<dbReference type="SUPFAM" id="SSF52540">
    <property type="entry name" value="P-loop containing nucleoside triphosphate hydrolases"/>
    <property type="match status" value="1"/>
</dbReference>
<keyword evidence="13" id="KW-0862">Zinc</keyword>
<keyword evidence="21" id="KW-0175">Coiled coil</keyword>
<dbReference type="Gene3D" id="3.30.470.20">
    <property type="entry name" value="ATP-grasp fold, B domain"/>
    <property type="match status" value="1"/>
</dbReference>
<evidence type="ECO:0000256" key="21">
    <source>
        <dbReference type="SAM" id="Coils"/>
    </source>
</evidence>
<evidence type="ECO:0000256" key="11">
    <source>
        <dbReference type="ARBA" id="ARBA00022723"/>
    </source>
</evidence>
<dbReference type="InterPro" id="IPR003379">
    <property type="entry name" value="Carboxylase_cons_dom"/>
</dbReference>
<keyword evidence="16" id="KW-0092">Biotin</keyword>
<keyword evidence="8" id="KW-0312">Gluconeogenesis</keyword>
<feature type="domain" description="ATP-grasp" evidence="23">
    <location>
        <begin position="477"/>
        <end position="674"/>
    </location>
</feature>
<dbReference type="SUPFAM" id="SSF52440">
    <property type="entry name" value="PreATP-grasp domain"/>
    <property type="match status" value="1"/>
</dbReference>
<dbReference type="InterPro" id="IPR005482">
    <property type="entry name" value="Biotin_COase_C"/>
</dbReference>
<evidence type="ECO:0000256" key="13">
    <source>
        <dbReference type="ARBA" id="ARBA00022833"/>
    </source>
</evidence>
<comment type="subcellular location">
    <subcellularLocation>
        <location evidence="4">Cytoplasm</location>
    </subcellularLocation>
</comment>
<evidence type="ECO:0000256" key="14">
    <source>
        <dbReference type="ARBA" id="ARBA00022840"/>
    </source>
</evidence>
<evidence type="ECO:0000256" key="2">
    <source>
        <dbReference type="ARBA" id="ARBA00001953"/>
    </source>
</evidence>
<dbReference type="InterPro" id="IPR055268">
    <property type="entry name" value="PCB-like"/>
</dbReference>
<dbReference type="InterPro" id="IPR011053">
    <property type="entry name" value="Single_hybrid_motif"/>
</dbReference>
<dbReference type="Pfam" id="PF00004">
    <property type="entry name" value="AAA"/>
    <property type="match status" value="1"/>
</dbReference>
<dbReference type="NCBIfam" id="NF006761">
    <property type="entry name" value="PRK09282.1"/>
    <property type="match status" value="1"/>
</dbReference>
<dbReference type="GO" id="GO:0005737">
    <property type="term" value="C:cytoplasm"/>
    <property type="evidence" value="ECO:0007669"/>
    <property type="project" value="UniProtKB-SubCell"/>
</dbReference>
<dbReference type="Pfam" id="PF02436">
    <property type="entry name" value="PYC_OADA"/>
    <property type="match status" value="1"/>
</dbReference>
<dbReference type="Pfam" id="PF00364">
    <property type="entry name" value="Biotin_lipoyl"/>
    <property type="match status" value="1"/>
</dbReference>
<dbReference type="Pfam" id="PF02785">
    <property type="entry name" value="Biotin_carb_C"/>
    <property type="match status" value="1"/>
</dbReference>
<dbReference type="EC" id="6.4.1.1" evidence="7"/>
<comment type="cofactor">
    <cofactor evidence="2">
        <name>biotin</name>
        <dbReference type="ChEBI" id="CHEBI:57586"/>
    </cofactor>
</comment>
<keyword evidence="10" id="KW-0436">Ligase</keyword>
<dbReference type="PROSITE" id="PS00866">
    <property type="entry name" value="CPSASE_1"/>
    <property type="match status" value="1"/>
</dbReference>
<keyword evidence="11" id="KW-0479">Metal-binding</keyword>
<dbReference type="InterPro" id="IPR032501">
    <property type="entry name" value="Prot_ATP_ID_OB_2nd"/>
</dbReference>
<dbReference type="Gene3D" id="3.10.600.10">
    <property type="entry name" value="pyruvate carboxylase f1077a mutant domain"/>
    <property type="match status" value="1"/>
</dbReference>
<feature type="coiled-coil region" evidence="21">
    <location>
        <begin position="23"/>
        <end position="57"/>
    </location>
</feature>
<evidence type="ECO:0000256" key="4">
    <source>
        <dbReference type="ARBA" id="ARBA00004496"/>
    </source>
</evidence>
<dbReference type="Gene3D" id="3.20.20.70">
    <property type="entry name" value="Aldolase class I"/>
    <property type="match status" value="1"/>
</dbReference>